<evidence type="ECO:0000256" key="1">
    <source>
        <dbReference type="ARBA" id="ARBA00006082"/>
    </source>
</evidence>
<sequence length="605" mass="68054">MSDIIHLLPDTVANQIAAGEVIQRPSSVIKELVENSIDAGAALIQVYVVEAGKTSIQVIDNGTGMSETDARLAFERHATSKIREASDLFNLCTMGFRGEALASIVAVAQVELRTRQKDKELGISLQIEGGKFKEEQPVSCPIGANFMVRNLFFNIPARRKFLKSNQTELSNIVQEFERIALAHPAVSFKLYSNGTLMHDLVSGNFRQRISGVFGRKMDQQLIPIWADTEIAKITGFVGCPESSRKKGVRQYFFVNGRFMRHPYFSKAVQSAFDRLIPENEQVPYFLNFEVDPQRIDVNIHPTKTEVKFQDEQELWQIILAGVRDALSKFNAVPTIDFDTDNRPQLPVFDETIPVQQPRVHIDHTFNPFKESASRKTSWEEEYNRAFGLNHSVQKQPSLWEQENEKRQTITNDISSVTEFSGTDYLQFRGRYIVVSVKSGLMFVDQNRAHSRILYDKFRQQLKGRTGTPQGILFPPSLHLTPVEKIHFDEIVEDLKALGFEFSDIDADNITIKCIPADSAGVDPECLVRELLEASSASPCSVREDITNCLALGLARKSAMPIGELLDTKQMANLLSLLFSCSMPNYTPDGLPTLSILQNEQVDALF</sequence>
<dbReference type="SUPFAM" id="SSF54211">
    <property type="entry name" value="Ribosomal protein S5 domain 2-like"/>
    <property type="match status" value="1"/>
</dbReference>
<evidence type="ECO:0000256" key="3">
    <source>
        <dbReference type="ARBA" id="ARBA00022763"/>
    </source>
</evidence>
<dbReference type="AlphaFoldDB" id="A0A7W5XYC4"/>
<gene>
    <name evidence="5" type="primary">mutL</name>
    <name evidence="8" type="ORF">FHS60_001608</name>
</gene>
<dbReference type="SUPFAM" id="SSF55874">
    <property type="entry name" value="ATPase domain of HSP90 chaperone/DNA topoisomerase II/histidine kinase"/>
    <property type="match status" value="1"/>
</dbReference>
<dbReference type="GO" id="GO:0032300">
    <property type="term" value="C:mismatch repair complex"/>
    <property type="evidence" value="ECO:0007669"/>
    <property type="project" value="InterPro"/>
</dbReference>
<evidence type="ECO:0000256" key="4">
    <source>
        <dbReference type="ARBA" id="ARBA00023204"/>
    </source>
</evidence>
<comment type="function">
    <text evidence="5">This protein is involved in the repair of mismatches in DNA. It is required for dam-dependent methyl-directed DNA mismatch repair. May act as a 'molecular matchmaker', a protein that promotes the formation of a stable complex between two or more DNA-binding proteins in an ATP-dependent manner without itself being part of a final effector complex.</text>
</comment>
<dbReference type="Gene3D" id="3.30.1540.20">
    <property type="entry name" value="MutL, C-terminal domain, dimerisation subdomain"/>
    <property type="match status" value="1"/>
</dbReference>
<comment type="caution">
    <text evidence="8">The sequence shown here is derived from an EMBL/GenBank/DDBJ whole genome shotgun (WGS) entry which is preliminary data.</text>
</comment>
<dbReference type="GO" id="GO:0016887">
    <property type="term" value="F:ATP hydrolysis activity"/>
    <property type="evidence" value="ECO:0007669"/>
    <property type="project" value="InterPro"/>
</dbReference>
<evidence type="ECO:0000313" key="9">
    <source>
        <dbReference type="Proteomes" id="UP000541425"/>
    </source>
</evidence>
<dbReference type="Gene3D" id="3.30.565.10">
    <property type="entry name" value="Histidine kinase-like ATPase, C-terminal domain"/>
    <property type="match status" value="1"/>
</dbReference>
<dbReference type="GO" id="GO:0006298">
    <property type="term" value="P:mismatch repair"/>
    <property type="evidence" value="ECO:0007669"/>
    <property type="project" value="UniProtKB-UniRule"/>
</dbReference>
<dbReference type="PANTHER" id="PTHR10073:SF12">
    <property type="entry name" value="DNA MISMATCH REPAIR PROTEIN MLH1"/>
    <property type="match status" value="1"/>
</dbReference>
<dbReference type="GO" id="GO:0005524">
    <property type="term" value="F:ATP binding"/>
    <property type="evidence" value="ECO:0007669"/>
    <property type="project" value="InterPro"/>
</dbReference>
<evidence type="ECO:0000259" key="7">
    <source>
        <dbReference type="SMART" id="SM01340"/>
    </source>
</evidence>
<dbReference type="GO" id="GO:0030983">
    <property type="term" value="F:mismatched DNA binding"/>
    <property type="evidence" value="ECO:0007669"/>
    <property type="project" value="InterPro"/>
</dbReference>
<evidence type="ECO:0000259" key="6">
    <source>
        <dbReference type="SMART" id="SM00853"/>
    </source>
</evidence>
<accession>A0A7W5XYC4</accession>
<dbReference type="InterPro" id="IPR020667">
    <property type="entry name" value="DNA_mismatch_repair_MutL"/>
</dbReference>
<dbReference type="PROSITE" id="PS00058">
    <property type="entry name" value="DNA_MISMATCH_REPAIR_1"/>
    <property type="match status" value="1"/>
</dbReference>
<dbReference type="NCBIfam" id="TIGR00585">
    <property type="entry name" value="mutl"/>
    <property type="match status" value="1"/>
</dbReference>
<dbReference type="Pfam" id="PF01119">
    <property type="entry name" value="DNA_mis_repair"/>
    <property type="match status" value="1"/>
</dbReference>
<dbReference type="SMART" id="SM01340">
    <property type="entry name" value="DNA_mis_repair"/>
    <property type="match status" value="1"/>
</dbReference>
<evidence type="ECO:0000256" key="5">
    <source>
        <dbReference type="HAMAP-Rule" id="MF_00149"/>
    </source>
</evidence>
<dbReference type="CDD" id="cd16926">
    <property type="entry name" value="HATPase_MutL-MLH-PMS-like"/>
    <property type="match status" value="1"/>
</dbReference>
<dbReference type="InterPro" id="IPR014721">
    <property type="entry name" value="Ribsml_uS5_D2-typ_fold_subgr"/>
</dbReference>
<dbReference type="InterPro" id="IPR020568">
    <property type="entry name" value="Ribosomal_Su5_D2-typ_SF"/>
</dbReference>
<proteinExistence type="inferred from homology"/>
<protein>
    <recommendedName>
        <fullName evidence="2 5">DNA mismatch repair protein MutL</fullName>
    </recommendedName>
</protein>
<dbReference type="RefSeq" id="WP_183697162.1">
    <property type="nucleotide sequence ID" value="NZ_JACICA010000008.1"/>
</dbReference>
<evidence type="ECO:0000256" key="2">
    <source>
        <dbReference type="ARBA" id="ARBA00021975"/>
    </source>
</evidence>
<dbReference type="Proteomes" id="UP000541425">
    <property type="component" value="Unassembled WGS sequence"/>
</dbReference>
<name>A0A7W5XYC4_9BACT</name>
<dbReference type="PANTHER" id="PTHR10073">
    <property type="entry name" value="DNA MISMATCH REPAIR PROTEIN MLH, PMS, MUTL"/>
    <property type="match status" value="1"/>
</dbReference>
<dbReference type="EMBL" id="JACICA010000008">
    <property type="protein sequence ID" value="MBB3703130.1"/>
    <property type="molecule type" value="Genomic_DNA"/>
</dbReference>
<dbReference type="InterPro" id="IPR002099">
    <property type="entry name" value="MutL/Mlh/PMS"/>
</dbReference>
<reference evidence="8 9" key="1">
    <citation type="submission" date="2020-08" db="EMBL/GenBank/DDBJ databases">
        <title>Genomic Encyclopedia of Type Strains, Phase IV (KMG-IV): sequencing the most valuable type-strain genomes for metagenomic binning, comparative biology and taxonomic classification.</title>
        <authorList>
            <person name="Goeker M."/>
        </authorList>
    </citation>
    <scope>NUCLEOTIDE SEQUENCE [LARGE SCALE GENOMIC DNA]</scope>
    <source>
        <strain evidence="8 9">DSM 22548</strain>
    </source>
</reference>
<dbReference type="InterPro" id="IPR037198">
    <property type="entry name" value="MutL_C_sf"/>
</dbReference>
<dbReference type="SUPFAM" id="SSF118116">
    <property type="entry name" value="DNA mismatch repair protein MutL"/>
    <property type="match status" value="1"/>
</dbReference>
<dbReference type="InterPro" id="IPR013507">
    <property type="entry name" value="DNA_mismatch_S5_2-like"/>
</dbReference>
<dbReference type="InterPro" id="IPR014762">
    <property type="entry name" value="DNA_mismatch_repair_CS"/>
</dbReference>
<dbReference type="InterPro" id="IPR014790">
    <property type="entry name" value="MutL_C"/>
</dbReference>
<dbReference type="FunFam" id="3.30.565.10:FF:000003">
    <property type="entry name" value="DNA mismatch repair endonuclease MutL"/>
    <property type="match status" value="1"/>
</dbReference>
<dbReference type="InterPro" id="IPR036890">
    <property type="entry name" value="HATPase_C_sf"/>
</dbReference>
<dbReference type="InterPro" id="IPR038973">
    <property type="entry name" value="MutL/Mlh/Pms-like"/>
</dbReference>
<dbReference type="Pfam" id="PF13589">
    <property type="entry name" value="HATPase_c_3"/>
    <property type="match status" value="1"/>
</dbReference>
<dbReference type="GO" id="GO:0140664">
    <property type="term" value="F:ATP-dependent DNA damage sensor activity"/>
    <property type="evidence" value="ECO:0007669"/>
    <property type="project" value="InterPro"/>
</dbReference>
<comment type="similarity">
    <text evidence="1 5">Belongs to the DNA mismatch repair MutL/HexB family.</text>
</comment>
<dbReference type="InterPro" id="IPR042120">
    <property type="entry name" value="MutL_C_dimsub"/>
</dbReference>
<dbReference type="HAMAP" id="MF_00149">
    <property type="entry name" value="DNA_mis_repair"/>
    <property type="match status" value="1"/>
</dbReference>
<evidence type="ECO:0000313" key="8">
    <source>
        <dbReference type="EMBL" id="MBB3703130.1"/>
    </source>
</evidence>
<dbReference type="Pfam" id="PF08676">
    <property type="entry name" value="MutL_C"/>
    <property type="match status" value="1"/>
</dbReference>
<feature type="domain" description="DNA mismatch repair protein S5" evidence="7">
    <location>
        <begin position="209"/>
        <end position="327"/>
    </location>
</feature>
<dbReference type="InterPro" id="IPR042121">
    <property type="entry name" value="MutL_C_regsub"/>
</dbReference>
<organism evidence="8 9">
    <name type="scientific">Alloprevotella rava</name>
    <dbReference type="NCBI Taxonomy" id="671218"/>
    <lineage>
        <taxon>Bacteria</taxon>
        <taxon>Pseudomonadati</taxon>
        <taxon>Bacteroidota</taxon>
        <taxon>Bacteroidia</taxon>
        <taxon>Bacteroidales</taxon>
        <taxon>Prevotellaceae</taxon>
        <taxon>Alloprevotella</taxon>
    </lineage>
</organism>
<dbReference type="CDD" id="cd00782">
    <property type="entry name" value="MutL_Trans"/>
    <property type="match status" value="1"/>
</dbReference>
<keyword evidence="3 5" id="KW-0227">DNA damage</keyword>
<dbReference type="SMART" id="SM00853">
    <property type="entry name" value="MutL_C"/>
    <property type="match status" value="1"/>
</dbReference>
<dbReference type="Gene3D" id="3.30.1370.100">
    <property type="entry name" value="MutL, C-terminal domain, regulatory subdomain"/>
    <property type="match status" value="1"/>
</dbReference>
<feature type="domain" description="MutL C-terminal dimerisation" evidence="6">
    <location>
        <begin position="424"/>
        <end position="565"/>
    </location>
</feature>
<dbReference type="Gene3D" id="3.30.230.10">
    <property type="match status" value="1"/>
</dbReference>
<keyword evidence="4 5" id="KW-0234">DNA repair</keyword>